<evidence type="ECO:0000256" key="4">
    <source>
        <dbReference type="ARBA" id="ARBA00023015"/>
    </source>
</evidence>
<feature type="non-terminal residue" evidence="9">
    <location>
        <position position="813"/>
    </location>
</feature>
<reference evidence="9" key="1">
    <citation type="journal article" date="2021" name="Cell">
        <title>Tracing the genetic footprints of vertebrate landing in non-teleost ray-finned fishes.</title>
        <authorList>
            <person name="Bi X."/>
            <person name="Wang K."/>
            <person name="Yang L."/>
            <person name="Pan H."/>
            <person name="Jiang H."/>
            <person name="Wei Q."/>
            <person name="Fang M."/>
            <person name="Yu H."/>
            <person name="Zhu C."/>
            <person name="Cai Y."/>
            <person name="He Y."/>
            <person name="Gan X."/>
            <person name="Zeng H."/>
            <person name="Yu D."/>
            <person name="Zhu Y."/>
            <person name="Jiang H."/>
            <person name="Qiu Q."/>
            <person name="Yang H."/>
            <person name="Zhang Y.E."/>
            <person name="Wang W."/>
            <person name="Zhu M."/>
            <person name="He S."/>
            <person name="Zhang G."/>
        </authorList>
    </citation>
    <scope>NUCLEOTIDE SEQUENCE</scope>
    <source>
        <strain evidence="9">Bchr_001</strain>
    </source>
</reference>
<dbReference type="Gene3D" id="2.130.10.10">
    <property type="entry name" value="YVTN repeat-like/Quinoprotein amine dehydrogenase"/>
    <property type="match status" value="2"/>
</dbReference>
<evidence type="ECO:0000256" key="5">
    <source>
        <dbReference type="ARBA" id="ARBA00023163"/>
    </source>
</evidence>
<proteinExistence type="inferred from homology"/>
<keyword evidence="10" id="KW-1185">Reference proteome</keyword>
<keyword evidence="5" id="KW-0804">Transcription</keyword>
<dbReference type="InterPro" id="IPR036322">
    <property type="entry name" value="WD40_repeat_dom_sf"/>
</dbReference>
<protein>
    <submittedName>
        <fullName evidence="9">EED protein</fullName>
    </submittedName>
</protein>
<dbReference type="Pfam" id="PF05603">
    <property type="entry name" value="Hikeshi-like_N"/>
    <property type="match status" value="1"/>
</dbReference>
<dbReference type="InterPro" id="IPR051243">
    <property type="entry name" value="PcG_WD-repeat"/>
</dbReference>
<dbReference type="PANTHER" id="PTHR10253">
    <property type="entry name" value="POLYCOMB PROTEIN"/>
    <property type="match status" value="1"/>
</dbReference>
<keyword evidence="4" id="KW-0805">Transcription regulation</keyword>
<evidence type="ECO:0000256" key="6">
    <source>
        <dbReference type="PROSITE-ProRule" id="PRU00221"/>
    </source>
</evidence>
<keyword evidence="3" id="KW-0677">Repeat</keyword>
<dbReference type="SUPFAM" id="SSF50978">
    <property type="entry name" value="WD40 repeat-like"/>
    <property type="match status" value="1"/>
</dbReference>
<comment type="similarity">
    <text evidence="1">Belongs to the WD repeat ESC family.</text>
</comment>
<sequence length="813" mass="93487">MSENRVAAGNEMPAKKQKLSSDENSNPDLSGDENEDHGQPLFGVQFNWHSKEGDPLVFATVGSNRADENFYTCAWTFDSSTSHPLLAVAGSRGIIRVINHITMQCIKHYVGHGNAINELKFHPRDPNLLLSVSKDHALRLWNIQTDTLVAIFGGVEGHRDEVLSASCENAIVCWKPGKMEDDIDSIKPNESNVTILGRFDYSQCDIWYMRFSMDFWQKMLALGNQVGKLYVWDLEVEDPHKAKCTTLTYPKCTSAIRQTSFSRDSSILIAVQTDVQQVAEDKFVFNLPEYENVNHIVVFMLGTVPFPDGMGGAVYFSYLDTNGVPVWKLLGFITNDKPSAIFKISGLKTGEGGQHPFGMMALPQTASVAQVGVSIEPLEQLIQQTPVASAAVSAVDSFTQFTQKMLESLCNFATSYGVTQSQMTPNSSEIFIPASVVMKCIQSNELIQKKKMEQIKEEQRENEETESDQNEENELMKEQEKGDSFINRNVTSRQALHPAKVTWISLTDNLQEEARPKTSPERIISEFPIQQSLNERQEQEYVKPRIQSHQQSLGSACVSHGRAGQELCYLCMQRAQNNVPVSFAEERQRKEKDDERVLIQYQQQKDQNELLKQQNSYILLKRPLTPPRFPKQQQYHHNLAQQVEMRKEKESKRKQDEDFLDRLEQVQLAEDIHDLTNEKLLQKRQRAHQIYRQQLEESAKKKRDALFNHIMEQKKEQDLLEKSRRELITDRMSRYEKLSHIRKSLQDDWARSIETKHQREQQEEQYTKSGGMLLLDQCEKYRRCFQCKRRPSNCGESNIWKESRYIPGSRLMV</sequence>
<feature type="compositionally biased region" description="Basic and acidic residues" evidence="7">
    <location>
        <begin position="474"/>
        <end position="483"/>
    </location>
</feature>
<feature type="domain" description="Hikeshi-like N-terminal" evidence="8">
    <location>
        <begin position="271"/>
        <end position="390"/>
    </location>
</feature>
<dbReference type="Proteomes" id="UP001166052">
    <property type="component" value="Unassembled WGS sequence"/>
</dbReference>
<evidence type="ECO:0000256" key="7">
    <source>
        <dbReference type="SAM" id="MobiDB-lite"/>
    </source>
</evidence>
<evidence type="ECO:0000256" key="2">
    <source>
        <dbReference type="ARBA" id="ARBA00022574"/>
    </source>
</evidence>
<evidence type="ECO:0000259" key="8">
    <source>
        <dbReference type="Pfam" id="PF05603"/>
    </source>
</evidence>
<evidence type="ECO:0000256" key="1">
    <source>
        <dbReference type="ARBA" id="ARBA00008075"/>
    </source>
</evidence>
<comment type="caution">
    <text evidence="9">The sequence shown here is derived from an EMBL/GenBank/DDBJ whole genome shotgun (WGS) entry which is preliminary data.</text>
</comment>
<dbReference type="EMBL" id="JAAWVN010026524">
    <property type="protein sequence ID" value="MBN3294415.1"/>
    <property type="molecule type" value="Genomic_DNA"/>
</dbReference>
<dbReference type="InterPro" id="IPR019775">
    <property type="entry name" value="WD40_repeat_CS"/>
</dbReference>
<organism evidence="9 10">
    <name type="scientific">Polypterus senegalus</name>
    <name type="common">Senegal bichir</name>
    <dbReference type="NCBI Taxonomy" id="55291"/>
    <lineage>
        <taxon>Eukaryota</taxon>
        <taxon>Metazoa</taxon>
        <taxon>Chordata</taxon>
        <taxon>Craniata</taxon>
        <taxon>Vertebrata</taxon>
        <taxon>Euteleostomi</taxon>
        <taxon>Actinopterygii</taxon>
        <taxon>Polypteriformes</taxon>
        <taxon>Polypteridae</taxon>
        <taxon>Polypterus</taxon>
    </lineage>
</organism>
<evidence type="ECO:0000256" key="3">
    <source>
        <dbReference type="ARBA" id="ARBA00022737"/>
    </source>
</evidence>
<name>A0ABS2Z622_POLSE</name>
<dbReference type="PROSITE" id="PS00678">
    <property type="entry name" value="WD_REPEATS_1"/>
    <property type="match status" value="1"/>
</dbReference>
<feature type="region of interest" description="Disordered" evidence="7">
    <location>
        <begin position="1"/>
        <end position="36"/>
    </location>
</feature>
<dbReference type="PROSITE" id="PS50082">
    <property type="entry name" value="WD_REPEATS_2"/>
    <property type="match status" value="1"/>
</dbReference>
<dbReference type="SMART" id="SM00320">
    <property type="entry name" value="WD40"/>
    <property type="match status" value="1"/>
</dbReference>
<accession>A0ABS2Z622</accession>
<gene>
    <name evidence="9" type="primary">Eed</name>
    <name evidence="9" type="ORF">GTO92_0021845</name>
</gene>
<feature type="region of interest" description="Disordered" evidence="7">
    <location>
        <begin position="454"/>
        <end position="484"/>
    </location>
</feature>
<dbReference type="InterPro" id="IPR008493">
    <property type="entry name" value="Hikeshi-like_N"/>
</dbReference>
<evidence type="ECO:0000313" key="10">
    <source>
        <dbReference type="Proteomes" id="UP001166052"/>
    </source>
</evidence>
<feature type="compositionally biased region" description="Acidic residues" evidence="7">
    <location>
        <begin position="460"/>
        <end position="473"/>
    </location>
</feature>
<feature type="non-terminal residue" evidence="9">
    <location>
        <position position="1"/>
    </location>
</feature>
<dbReference type="PROSITE" id="PS50294">
    <property type="entry name" value="WD_REPEATS_REGION"/>
    <property type="match status" value="1"/>
</dbReference>
<evidence type="ECO:0000313" key="9">
    <source>
        <dbReference type="EMBL" id="MBN3294415.1"/>
    </source>
</evidence>
<dbReference type="InterPro" id="IPR015943">
    <property type="entry name" value="WD40/YVTN_repeat-like_dom_sf"/>
</dbReference>
<feature type="repeat" description="WD" evidence="6">
    <location>
        <begin position="109"/>
        <end position="151"/>
    </location>
</feature>
<dbReference type="InterPro" id="IPR001680">
    <property type="entry name" value="WD40_rpt"/>
</dbReference>
<keyword evidence="2 6" id="KW-0853">WD repeat</keyword>